<evidence type="ECO:0000313" key="1">
    <source>
        <dbReference type="EMBL" id="MVM30805.1"/>
    </source>
</evidence>
<keyword evidence="2" id="KW-1185">Reference proteome</keyword>
<protein>
    <submittedName>
        <fullName evidence="1">Uncharacterized protein</fullName>
    </submittedName>
</protein>
<dbReference type="EMBL" id="WPIN01000004">
    <property type="protein sequence ID" value="MVM30805.1"/>
    <property type="molecule type" value="Genomic_DNA"/>
</dbReference>
<name>A0A7K1SAM7_9BACT</name>
<dbReference type="Proteomes" id="UP000436006">
    <property type="component" value="Unassembled WGS sequence"/>
</dbReference>
<dbReference type="InterPro" id="IPR046601">
    <property type="entry name" value="DUF6660"/>
</dbReference>
<dbReference type="AlphaFoldDB" id="A0A7K1SAM7"/>
<comment type="caution">
    <text evidence="1">The sequence shown here is derived from an EMBL/GenBank/DDBJ whole genome shotgun (WGS) entry which is preliminary data.</text>
</comment>
<proteinExistence type="predicted"/>
<organism evidence="1 2">
    <name type="scientific">Spirosoma arboris</name>
    <dbReference type="NCBI Taxonomy" id="2682092"/>
    <lineage>
        <taxon>Bacteria</taxon>
        <taxon>Pseudomonadati</taxon>
        <taxon>Bacteroidota</taxon>
        <taxon>Cytophagia</taxon>
        <taxon>Cytophagales</taxon>
        <taxon>Cytophagaceae</taxon>
        <taxon>Spirosoma</taxon>
    </lineage>
</organism>
<sequence length="120" mass="13026">MTTCCITPSATFAGMKVVMCLFSLWILLLTGLPCPDAECHAQSDHTTSTSTSHSADDDEHKAPCSPFCHCTTCLGFFTPRPLSYTLPALLNALAPTSQLFIYQSPNQSDVAMSIWQPPKL</sequence>
<dbReference type="Pfam" id="PF20365">
    <property type="entry name" value="DUF6660"/>
    <property type="match status" value="1"/>
</dbReference>
<evidence type="ECO:0000313" key="2">
    <source>
        <dbReference type="Proteomes" id="UP000436006"/>
    </source>
</evidence>
<accession>A0A7K1SAM7</accession>
<reference evidence="1 2" key="1">
    <citation type="submission" date="2019-12" db="EMBL/GenBank/DDBJ databases">
        <title>Spirosoma sp. HMF4905 genome sequencing and assembly.</title>
        <authorList>
            <person name="Kang H."/>
            <person name="Cha I."/>
            <person name="Kim H."/>
            <person name="Joh K."/>
        </authorList>
    </citation>
    <scope>NUCLEOTIDE SEQUENCE [LARGE SCALE GENOMIC DNA]</scope>
    <source>
        <strain evidence="1 2">HMF4905</strain>
    </source>
</reference>
<gene>
    <name evidence="1" type="ORF">GO755_12255</name>
</gene>
<dbReference type="RefSeq" id="WP_157585097.1">
    <property type="nucleotide sequence ID" value="NZ_WPIN01000004.1"/>
</dbReference>